<dbReference type="InterPro" id="IPR010679">
    <property type="entry name" value="DUF1254"/>
</dbReference>
<dbReference type="InterPro" id="IPR037049">
    <property type="entry name" value="DUF1214_C_sf"/>
</dbReference>
<dbReference type="InterPro" id="IPR036866">
    <property type="entry name" value="RibonucZ/Hydroxyglut_hydro"/>
</dbReference>
<keyword evidence="3" id="KW-0862">Zinc</keyword>
<sequence>MANKNRLSDTSPSFDDIADFESADRGFIVSRKQCLIKNDKGKIVWDNDQYNFVNEQPCPAIVNSRLWRQTQLLSKQGLYRISPSIYQVRGFDISHITFVEGKTGIIVIDPLVSCECAKAALELYQSERGVRPIKAIIFSHSHIDHYGGAAGLLPESKIGPAMNDIHIIAPEGFMKEVTSENVIAGPIMRHRAVYMYGSTLPRSPVGQVGVGLGMGISQGKTSLIPPTIDIGHTGQTLTIDDVRIIFQMVPDTEAPAEVNMYFPDERALLIPECAAHSMHNITTLRENLWKWPPHEEGCRYIKCIGGVNEVLVKAELFIEEKDLRFAATLLGHLVVAGDQAGGTPASRAEGKAMLADVFERLGFGSENATWRNFYLGQALDLRRGDRPRNRYPSGLGNFPVTLSIEQWLGGLALRIDGEEAGKDEKCTCIDIRVTDVQETWRLILSNGALTYRQQNDSMTGVESQIDLSLSLNKHELQQILTGRDACEAQVLGGDVQALNKLLSFAGITGYGYPLLEYGKYVAQFPNACTNTLYHDRRLSTSDDLKIIRPNSDTLYSTIFVDLSSNDLQISIPEIPDRYWVYPFYDLYGNDIGNIGSLQGHQAGNYLIRYTSENFGFFVGPPPDYKGDRVVMGHVNLPTPYGICVARFATTQAVQDQEAVCTYQDQIQLCSVPRFAGPLAPQFQLSIFTAPEHQPSQKVSPEQVVLNLTASLAHFNPSSILEDRQWISDILLRSGMKDGAFTCPEGVDISQVSEFADTQARDGRQAPGGMMDFGNGWISVYPEVMGNFGSNYVARYYIAKFGYLGVTSDQAIYPSRPEALRFKNDEAVLLRFSRRPVLLKTGFWSLTTYDADQYLVKNDMNRYVLGDRANMTFPDGSPLDDETKDGEFFILLQPADVPPPAQWKNNWLPSPAGGGKMSITLRFYGIKEEVMLKSYEFPRLEYIKAITDSPKSLL</sequence>
<dbReference type="InterPro" id="IPR038536">
    <property type="entry name" value="Alkyl/aryl-sulf_dimr_sf"/>
</dbReference>
<accession>A0A9W9NGD4</accession>
<dbReference type="SUPFAM" id="SSF160935">
    <property type="entry name" value="VPA0735-like"/>
    <property type="match status" value="1"/>
</dbReference>
<dbReference type="GO" id="GO:0046872">
    <property type="term" value="F:metal ion binding"/>
    <property type="evidence" value="ECO:0007669"/>
    <property type="project" value="UniProtKB-KW"/>
</dbReference>
<dbReference type="Pfam" id="PF14864">
    <property type="entry name" value="Alkyl_sulf_C"/>
    <property type="match status" value="1"/>
</dbReference>
<keyword evidence="7" id="KW-1185">Reference proteome</keyword>
<evidence type="ECO:0000313" key="6">
    <source>
        <dbReference type="EMBL" id="KAJ5219371.1"/>
    </source>
</evidence>
<dbReference type="SUPFAM" id="SSF55718">
    <property type="entry name" value="SCP-like"/>
    <property type="match status" value="1"/>
</dbReference>
<dbReference type="PANTHER" id="PTHR43223:SF1">
    <property type="entry name" value="ALKYL_ARYL-SULFATASE BDS1"/>
    <property type="match status" value="1"/>
</dbReference>
<dbReference type="EMBL" id="JAPQKR010000004">
    <property type="protein sequence ID" value="KAJ5219371.1"/>
    <property type="molecule type" value="Genomic_DNA"/>
</dbReference>
<dbReference type="InterPro" id="IPR001279">
    <property type="entry name" value="Metallo-B-lactamas"/>
</dbReference>
<dbReference type="RefSeq" id="XP_058313944.1">
    <property type="nucleotide sequence ID" value="XM_058448533.1"/>
</dbReference>
<comment type="similarity">
    <text evidence="4">Belongs to the metallo-beta-lactamase superfamily. Type III sulfatase family.</text>
</comment>
<evidence type="ECO:0000256" key="2">
    <source>
        <dbReference type="ARBA" id="ARBA00022801"/>
    </source>
</evidence>
<evidence type="ECO:0000256" key="3">
    <source>
        <dbReference type="ARBA" id="ARBA00022833"/>
    </source>
</evidence>
<dbReference type="GO" id="GO:0018909">
    <property type="term" value="P:dodecyl sulfate metabolic process"/>
    <property type="evidence" value="ECO:0007669"/>
    <property type="project" value="InterPro"/>
</dbReference>
<dbReference type="Pfam" id="PF00753">
    <property type="entry name" value="Lactamase_B"/>
    <property type="match status" value="1"/>
</dbReference>
<dbReference type="Gene3D" id="1.25.40.880">
    <property type="entry name" value="Alkyl sulfatase, dimerisation domain"/>
    <property type="match status" value="1"/>
</dbReference>
<dbReference type="Proteomes" id="UP001150904">
    <property type="component" value="Unassembled WGS sequence"/>
</dbReference>
<evidence type="ECO:0000313" key="7">
    <source>
        <dbReference type="Proteomes" id="UP001150904"/>
    </source>
</evidence>
<dbReference type="InterPro" id="IPR044097">
    <property type="entry name" value="Bds1/SdsA1_MBL-fold"/>
</dbReference>
<evidence type="ECO:0000259" key="5">
    <source>
        <dbReference type="SMART" id="SM00849"/>
    </source>
</evidence>
<dbReference type="InterPro" id="IPR037050">
    <property type="entry name" value="DUF1254_sf"/>
</dbReference>
<dbReference type="Gene3D" id="3.30.1050.10">
    <property type="entry name" value="SCP2 sterol-binding domain"/>
    <property type="match status" value="1"/>
</dbReference>
<dbReference type="SMART" id="SM00849">
    <property type="entry name" value="Lactamase_B"/>
    <property type="match status" value="1"/>
</dbReference>
<reference evidence="6" key="2">
    <citation type="journal article" date="2023" name="IMA Fungus">
        <title>Comparative genomic study of the Penicillium genus elucidates a diverse pangenome and 15 lateral gene transfer events.</title>
        <authorList>
            <person name="Petersen C."/>
            <person name="Sorensen T."/>
            <person name="Nielsen M.R."/>
            <person name="Sondergaard T.E."/>
            <person name="Sorensen J.L."/>
            <person name="Fitzpatrick D.A."/>
            <person name="Frisvad J.C."/>
            <person name="Nielsen K.L."/>
        </authorList>
    </citation>
    <scope>NUCLEOTIDE SEQUENCE</scope>
    <source>
        <strain evidence="6">IBT 15544</strain>
    </source>
</reference>
<dbReference type="InterPro" id="IPR010621">
    <property type="entry name" value="DUF1214"/>
</dbReference>
<proteinExistence type="inferred from homology"/>
<dbReference type="Pfam" id="PF06742">
    <property type="entry name" value="DUF1214"/>
    <property type="match status" value="1"/>
</dbReference>
<protein>
    <recommendedName>
        <fullName evidence="5">Metallo-beta-lactamase domain-containing protein</fullName>
    </recommendedName>
</protein>
<dbReference type="OrthoDB" id="2018906at2759"/>
<dbReference type="Gene3D" id="2.60.40.1610">
    <property type="entry name" value="Domain of unknown function DUF1254"/>
    <property type="match status" value="1"/>
</dbReference>
<keyword evidence="2" id="KW-0378">Hydrolase</keyword>
<dbReference type="GO" id="GO:0046983">
    <property type="term" value="F:protein dimerization activity"/>
    <property type="evidence" value="ECO:0007669"/>
    <property type="project" value="InterPro"/>
</dbReference>
<comment type="caution">
    <text evidence="6">The sequence shown here is derived from an EMBL/GenBank/DDBJ whole genome shotgun (WGS) entry which is preliminary data.</text>
</comment>
<dbReference type="PANTHER" id="PTHR43223">
    <property type="entry name" value="ALKYL/ARYL-SULFATASE"/>
    <property type="match status" value="1"/>
</dbReference>
<dbReference type="CDD" id="cd07710">
    <property type="entry name" value="arylsulfatase_Sdsa1-like_MBL-fold"/>
    <property type="match status" value="1"/>
</dbReference>
<dbReference type="InterPro" id="IPR036527">
    <property type="entry name" value="SCP2_sterol-bd_dom_sf"/>
</dbReference>
<dbReference type="GeneID" id="83175833"/>
<dbReference type="Pfam" id="PF06863">
    <property type="entry name" value="DUF1254"/>
    <property type="match status" value="1"/>
</dbReference>
<dbReference type="InterPro" id="IPR029229">
    <property type="entry name" value="Alkyl_sulf_C"/>
</dbReference>
<evidence type="ECO:0000256" key="1">
    <source>
        <dbReference type="ARBA" id="ARBA00022723"/>
    </source>
</evidence>
<dbReference type="Pfam" id="PF14863">
    <property type="entry name" value="Alkyl_sulf_dimr"/>
    <property type="match status" value="1"/>
</dbReference>
<dbReference type="InterPro" id="IPR029228">
    <property type="entry name" value="Alkyl_sulf_dimr"/>
</dbReference>
<dbReference type="GO" id="GO:0018741">
    <property type="term" value="F:linear primary-alkylsulfatase activity"/>
    <property type="evidence" value="ECO:0007669"/>
    <property type="project" value="InterPro"/>
</dbReference>
<dbReference type="Gene3D" id="3.60.15.30">
    <property type="entry name" value="Metallo-beta-lactamase domain"/>
    <property type="match status" value="1"/>
</dbReference>
<dbReference type="SUPFAM" id="SSF56281">
    <property type="entry name" value="Metallo-hydrolase/oxidoreductase"/>
    <property type="match status" value="1"/>
</dbReference>
<feature type="domain" description="Metallo-beta-lactamase" evidence="5">
    <location>
        <begin position="93"/>
        <end position="332"/>
    </location>
</feature>
<dbReference type="InterPro" id="IPR052195">
    <property type="entry name" value="Bact_Alkyl/Aryl-Sulfatase"/>
</dbReference>
<reference evidence="6" key="1">
    <citation type="submission" date="2022-12" db="EMBL/GenBank/DDBJ databases">
        <authorList>
            <person name="Petersen C."/>
        </authorList>
    </citation>
    <scope>NUCLEOTIDE SEQUENCE</scope>
    <source>
        <strain evidence="6">IBT 15544</strain>
    </source>
</reference>
<organism evidence="6 7">
    <name type="scientific">Penicillium cinerascens</name>
    <dbReference type="NCBI Taxonomy" id="70096"/>
    <lineage>
        <taxon>Eukaryota</taxon>
        <taxon>Fungi</taxon>
        <taxon>Dikarya</taxon>
        <taxon>Ascomycota</taxon>
        <taxon>Pezizomycotina</taxon>
        <taxon>Eurotiomycetes</taxon>
        <taxon>Eurotiomycetidae</taxon>
        <taxon>Eurotiales</taxon>
        <taxon>Aspergillaceae</taxon>
        <taxon>Penicillium</taxon>
    </lineage>
</organism>
<evidence type="ECO:0000256" key="4">
    <source>
        <dbReference type="ARBA" id="ARBA00033751"/>
    </source>
</evidence>
<name>A0A9W9NGD4_9EURO</name>
<gene>
    <name evidence="6" type="ORF">N7498_001470</name>
</gene>
<keyword evidence="1" id="KW-0479">Metal-binding</keyword>
<dbReference type="AlphaFoldDB" id="A0A9W9NGD4"/>
<dbReference type="Gene3D" id="2.60.120.600">
    <property type="entry name" value="Domain of unknown function DUF1214, C-terminal domain"/>
    <property type="match status" value="1"/>
</dbReference>